<reference evidence="2 3" key="1">
    <citation type="journal article" date="2023" name="Mol. Biol. Evol.">
        <title>Genomics of Secondarily Temperate Adaptation in the Only Non-Antarctic Icefish.</title>
        <authorList>
            <person name="Rivera-Colon A.G."/>
            <person name="Rayamajhi N."/>
            <person name="Minhas B.F."/>
            <person name="Madrigal G."/>
            <person name="Bilyk K.T."/>
            <person name="Yoon V."/>
            <person name="Hune M."/>
            <person name="Gregory S."/>
            <person name="Cheng C.H.C."/>
            <person name="Catchen J.M."/>
        </authorList>
    </citation>
    <scope>NUCLEOTIDE SEQUENCE [LARGE SCALE GENOMIC DNA]</scope>
    <source>
        <strain evidence="2">JC2023a</strain>
    </source>
</reference>
<feature type="region of interest" description="Disordered" evidence="1">
    <location>
        <begin position="204"/>
        <end position="279"/>
    </location>
</feature>
<dbReference type="AlphaFoldDB" id="A0AAN8GUJ6"/>
<proteinExistence type="predicted"/>
<protein>
    <submittedName>
        <fullName evidence="2">Uncharacterized protein</fullName>
    </submittedName>
</protein>
<keyword evidence="3" id="KW-1185">Reference proteome</keyword>
<dbReference type="Proteomes" id="UP001335648">
    <property type="component" value="Unassembled WGS sequence"/>
</dbReference>
<accession>A0AAN8GUJ6</accession>
<name>A0AAN8GUJ6_9TELE</name>
<comment type="caution">
    <text evidence="2">The sequence shown here is derived from an EMBL/GenBank/DDBJ whole genome shotgun (WGS) entry which is preliminary data.</text>
</comment>
<evidence type="ECO:0000256" key="1">
    <source>
        <dbReference type="SAM" id="MobiDB-lite"/>
    </source>
</evidence>
<evidence type="ECO:0000313" key="2">
    <source>
        <dbReference type="EMBL" id="KAK5892699.1"/>
    </source>
</evidence>
<gene>
    <name evidence="2" type="ORF">CesoFtcFv8_013053</name>
</gene>
<dbReference type="EMBL" id="JAULUE010002055">
    <property type="protein sequence ID" value="KAK5892699.1"/>
    <property type="molecule type" value="Genomic_DNA"/>
</dbReference>
<evidence type="ECO:0000313" key="3">
    <source>
        <dbReference type="Proteomes" id="UP001335648"/>
    </source>
</evidence>
<sequence>MLDEVSVSWRDRHFSNKALIQGASSLDCDGMERLGLLHIPPMEPLVAAHLLPRMGPSPSRNPTLPAKTDRFQSTMTERAYKAAALSARALNVSSMLTAYQAELCEDLSSDSGPATLDKIAAVTDICLRVQRCAVQATGKVMGIMVVQERARWLNLTNLPDREKEDVLDMPIVPEGIFGSALASMQRRCESKKKEDEALHLCLPRRVQPLPPQQRPFTQAAPNPAGSRVPDQQRSQSAPSPQPRQETRASWSRKSPVPAAAQAQPTQNFGQQSRRKKRAA</sequence>
<dbReference type="Gene3D" id="1.10.287.3160">
    <property type="match status" value="1"/>
</dbReference>
<organism evidence="2 3">
    <name type="scientific">Champsocephalus esox</name>
    <name type="common">pike icefish</name>
    <dbReference type="NCBI Taxonomy" id="159716"/>
    <lineage>
        <taxon>Eukaryota</taxon>
        <taxon>Metazoa</taxon>
        <taxon>Chordata</taxon>
        <taxon>Craniata</taxon>
        <taxon>Vertebrata</taxon>
        <taxon>Euteleostomi</taxon>
        <taxon>Actinopterygii</taxon>
        <taxon>Neopterygii</taxon>
        <taxon>Teleostei</taxon>
        <taxon>Neoteleostei</taxon>
        <taxon>Acanthomorphata</taxon>
        <taxon>Eupercaria</taxon>
        <taxon>Perciformes</taxon>
        <taxon>Notothenioidei</taxon>
        <taxon>Channichthyidae</taxon>
        <taxon>Champsocephalus</taxon>
    </lineage>
</organism>